<gene>
    <name evidence="6" type="ORF">B2K_39220</name>
</gene>
<evidence type="ECO:0000259" key="5">
    <source>
        <dbReference type="PROSITE" id="PS50937"/>
    </source>
</evidence>
<reference evidence="6 7" key="1">
    <citation type="submission" date="2013-06" db="EMBL/GenBank/DDBJ databases">
        <title>Complete genome sequence of Paenibacillus mucilaginosus K02.</title>
        <authorList>
            <person name="Xiao B."/>
            <person name="Sun L."/>
            <person name="Xiao L."/>
            <person name="Lian B."/>
        </authorList>
    </citation>
    <scope>NUCLEOTIDE SEQUENCE [LARGE SCALE GENOMIC DNA]</scope>
    <source>
        <strain evidence="6 7">K02</strain>
    </source>
</reference>
<evidence type="ECO:0000256" key="2">
    <source>
        <dbReference type="ARBA" id="ARBA00023015"/>
    </source>
</evidence>
<dbReference type="GO" id="GO:0003677">
    <property type="term" value="F:DNA binding"/>
    <property type="evidence" value="ECO:0007669"/>
    <property type="project" value="UniProtKB-KW"/>
</dbReference>
<dbReference type="PROSITE" id="PS00552">
    <property type="entry name" value="HTH_MERR_1"/>
    <property type="match status" value="1"/>
</dbReference>
<dbReference type="CDD" id="cd01109">
    <property type="entry name" value="HTH_YyaN"/>
    <property type="match status" value="1"/>
</dbReference>
<keyword evidence="1" id="KW-0678">Repressor</keyword>
<organism evidence="6 7">
    <name type="scientific">Paenibacillus mucilaginosus K02</name>
    <dbReference type="NCBI Taxonomy" id="997761"/>
    <lineage>
        <taxon>Bacteria</taxon>
        <taxon>Bacillati</taxon>
        <taxon>Bacillota</taxon>
        <taxon>Bacilli</taxon>
        <taxon>Bacillales</taxon>
        <taxon>Paenibacillaceae</taxon>
        <taxon>Paenibacillus</taxon>
    </lineage>
</organism>
<dbReference type="AlphaFoldDB" id="R9UNX6"/>
<evidence type="ECO:0000256" key="3">
    <source>
        <dbReference type="ARBA" id="ARBA00023125"/>
    </source>
</evidence>
<evidence type="ECO:0000313" key="6">
    <source>
        <dbReference type="EMBL" id="AGN70497.1"/>
    </source>
</evidence>
<dbReference type="InterPro" id="IPR047057">
    <property type="entry name" value="MerR_fam"/>
</dbReference>
<dbReference type="PROSITE" id="PS50937">
    <property type="entry name" value="HTH_MERR_2"/>
    <property type="match status" value="1"/>
</dbReference>
<dbReference type="InterPro" id="IPR000551">
    <property type="entry name" value="MerR-type_HTH_dom"/>
</dbReference>
<dbReference type="RefSeq" id="WP_016362548.1">
    <property type="nucleotide sequence ID" value="NC_017672.3"/>
</dbReference>
<dbReference type="InterPro" id="IPR009061">
    <property type="entry name" value="DNA-bd_dom_put_sf"/>
</dbReference>
<proteinExistence type="predicted"/>
<sequence>MSYTIGQVAERTGLSIHTLRYYEKEGILPSVMRSESGMRSYVDKDLEALEFISCLRALGMSISDIKHFVQESTSIDQRLGILERQNENVTSQINQLFAYQAMIHRKIDLYRNMRKEE</sequence>
<keyword evidence="3" id="KW-0238">DNA-binding</keyword>
<dbReference type="OrthoDB" id="9811174at2"/>
<dbReference type="Proteomes" id="UP000007392">
    <property type="component" value="Chromosome"/>
</dbReference>
<name>R9UNX6_9BACL</name>
<feature type="domain" description="HTH merR-type" evidence="5">
    <location>
        <begin position="1"/>
        <end position="71"/>
    </location>
</feature>
<keyword evidence="2" id="KW-0805">Transcription regulation</keyword>
<protein>
    <submittedName>
        <fullName evidence="6">MerR family transcriptional regulator</fullName>
    </submittedName>
</protein>
<dbReference type="PANTHER" id="PTHR30204:SF69">
    <property type="entry name" value="MERR-FAMILY TRANSCRIPTIONAL REGULATOR"/>
    <property type="match status" value="1"/>
</dbReference>
<accession>R9UNX6</accession>
<dbReference type="Gene3D" id="1.10.1660.10">
    <property type="match status" value="1"/>
</dbReference>
<evidence type="ECO:0000256" key="1">
    <source>
        <dbReference type="ARBA" id="ARBA00022491"/>
    </source>
</evidence>
<dbReference type="GO" id="GO:0003700">
    <property type="term" value="F:DNA-binding transcription factor activity"/>
    <property type="evidence" value="ECO:0007669"/>
    <property type="project" value="InterPro"/>
</dbReference>
<dbReference type="PANTHER" id="PTHR30204">
    <property type="entry name" value="REDOX-CYCLING DRUG-SENSING TRANSCRIPTIONAL ACTIVATOR SOXR"/>
    <property type="match status" value="1"/>
</dbReference>
<dbReference type="Pfam" id="PF13411">
    <property type="entry name" value="MerR_1"/>
    <property type="match status" value="1"/>
</dbReference>
<dbReference type="KEGG" id="pmw:B2K_39220"/>
<dbReference type="EMBL" id="CP003422">
    <property type="protein sequence ID" value="AGN70497.1"/>
    <property type="molecule type" value="Genomic_DNA"/>
</dbReference>
<dbReference type="SUPFAM" id="SSF46955">
    <property type="entry name" value="Putative DNA-binding domain"/>
    <property type="match status" value="1"/>
</dbReference>
<evidence type="ECO:0000256" key="4">
    <source>
        <dbReference type="ARBA" id="ARBA00023163"/>
    </source>
</evidence>
<dbReference type="HOGENOM" id="CLU_060077_8_0_9"/>
<dbReference type="SMART" id="SM00422">
    <property type="entry name" value="HTH_MERR"/>
    <property type="match status" value="1"/>
</dbReference>
<keyword evidence="4" id="KW-0804">Transcription</keyword>
<evidence type="ECO:0000313" key="7">
    <source>
        <dbReference type="Proteomes" id="UP000007392"/>
    </source>
</evidence>
<dbReference type="PRINTS" id="PR00040">
    <property type="entry name" value="HTHMERR"/>
</dbReference>